<name>B3T1Q5_9ZZZZ</name>
<gene>
    <name evidence="7" type="ORF">ALOHA_HF4000010L19ctg1g28</name>
</gene>
<comment type="subcellular location">
    <subcellularLocation>
        <location evidence="1">Membrane</location>
        <topology evidence="1">Single-pass membrane protein</topology>
    </subcellularLocation>
</comment>
<dbReference type="InterPro" id="IPR045584">
    <property type="entry name" value="Pilin-like"/>
</dbReference>
<evidence type="ECO:0000256" key="6">
    <source>
        <dbReference type="SAM" id="Phobius"/>
    </source>
</evidence>
<dbReference type="EMBL" id="EU016577">
    <property type="protein sequence ID" value="ABZ06514.1"/>
    <property type="molecule type" value="Genomic_DNA"/>
</dbReference>
<dbReference type="PANTHER" id="PTHR30093:SF44">
    <property type="entry name" value="TYPE II SECRETION SYSTEM CORE PROTEIN G"/>
    <property type="match status" value="1"/>
</dbReference>
<keyword evidence="3 6" id="KW-0812">Transmembrane</keyword>
<accession>B3T1Q5</accession>
<dbReference type="PRINTS" id="PR00813">
    <property type="entry name" value="BCTERIALGSPG"/>
</dbReference>
<dbReference type="InterPro" id="IPR012902">
    <property type="entry name" value="N_methyl_site"/>
</dbReference>
<dbReference type="InterPro" id="IPR000983">
    <property type="entry name" value="Bac_GSPG_pilin"/>
</dbReference>
<dbReference type="SUPFAM" id="SSF54523">
    <property type="entry name" value="Pili subunits"/>
    <property type="match status" value="1"/>
</dbReference>
<protein>
    <submittedName>
        <fullName evidence="7">Putative Pilin (Bacterial filament)</fullName>
    </submittedName>
</protein>
<dbReference type="AlphaFoldDB" id="B3T1Q5"/>
<evidence type="ECO:0000313" key="7">
    <source>
        <dbReference type="EMBL" id="ABZ06514.1"/>
    </source>
</evidence>
<dbReference type="Gene3D" id="3.30.700.10">
    <property type="entry name" value="Glycoprotein, Type 4 Pilin"/>
    <property type="match status" value="1"/>
</dbReference>
<dbReference type="NCBIfam" id="TIGR02532">
    <property type="entry name" value="IV_pilin_GFxxxE"/>
    <property type="match status" value="1"/>
</dbReference>
<feature type="transmembrane region" description="Helical" evidence="6">
    <location>
        <begin position="6"/>
        <end position="31"/>
    </location>
</feature>
<sequence>MRRHSLGFTLIELLVVVAIIGIISAVGVVAYSGYKASAEKKKAELSLNSIYLAEEEYRSNNGEYYKSTSISDIVDILFDGKDNLSEQNYQFSITGGSDTMRIKAKHKTGCTLTLNEKSKLTTSGC</sequence>
<dbReference type="GO" id="GO:0016020">
    <property type="term" value="C:membrane"/>
    <property type="evidence" value="ECO:0007669"/>
    <property type="project" value="UniProtKB-SubCell"/>
</dbReference>
<dbReference type="Pfam" id="PF07963">
    <property type="entry name" value="N_methyl"/>
    <property type="match status" value="1"/>
</dbReference>
<evidence type="ECO:0000256" key="2">
    <source>
        <dbReference type="ARBA" id="ARBA00022481"/>
    </source>
</evidence>
<reference evidence="7" key="1">
    <citation type="journal article" date="2008" name="ISME J.">
        <title>Genomic patterns of recombination, clonal divergence and environment in marine microbial populations.</title>
        <authorList>
            <person name="Konstantinidis K.T."/>
            <person name="Delong E.F."/>
        </authorList>
    </citation>
    <scope>NUCLEOTIDE SEQUENCE</scope>
</reference>
<evidence type="ECO:0000256" key="3">
    <source>
        <dbReference type="ARBA" id="ARBA00022692"/>
    </source>
</evidence>
<evidence type="ECO:0000256" key="5">
    <source>
        <dbReference type="ARBA" id="ARBA00023136"/>
    </source>
</evidence>
<keyword evidence="4 6" id="KW-1133">Transmembrane helix</keyword>
<dbReference type="PANTHER" id="PTHR30093">
    <property type="entry name" value="GENERAL SECRETION PATHWAY PROTEIN G"/>
    <property type="match status" value="1"/>
</dbReference>
<evidence type="ECO:0000256" key="1">
    <source>
        <dbReference type="ARBA" id="ARBA00004167"/>
    </source>
</evidence>
<organism evidence="7">
    <name type="scientific">uncultured marine microorganism HF4000_010L19</name>
    <dbReference type="NCBI Taxonomy" id="455518"/>
    <lineage>
        <taxon>unclassified sequences</taxon>
        <taxon>environmental samples</taxon>
    </lineage>
</organism>
<evidence type="ECO:0000256" key="4">
    <source>
        <dbReference type="ARBA" id="ARBA00022989"/>
    </source>
</evidence>
<keyword evidence="2" id="KW-0488">Methylation</keyword>
<proteinExistence type="predicted"/>
<keyword evidence="5 6" id="KW-0472">Membrane</keyword>